<dbReference type="EMBL" id="JAAMFJ010000001">
    <property type="protein sequence ID" value="MBS9335850.1"/>
    <property type="molecule type" value="Genomic_DNA"/>
</dbReference>
<feature type="domain" description="Gram-positive cocci surface proteins LPxTG" evidence="7">
    <location>
        <begin position="855"/>
        <end position="892"/>
    </location>
</feature>
<feature type="compositionally biased region" description="Low complexity" evidence="5">
    <location>
        <begin position="729"/>
        <end position="827"/>
    </location>
</feature>
<dbReference type="Pfam" id="PF18483">
    <property type="entry name" value="Lectin_L-type_dom"/>
    <property type="match status" value="1"/>
</dbReference>
<dbReference type="Gene3D" id="2.60.40.4300">
    <property type="match status" value="3"/>
</dbReference>
<dbReference type="InterPro" id="IPR013783">
    <property type="entry name" value="Ig-like_fold"/>
</dbReference>
<protein>
    <submittedName>
        <fullName evidence="8">DUF5011 domain-containing protein</fullName>
    </submittedName>
</protein>
<dbReference type="Proteomes" id="UP000735205">
    <property type="component" value="Unassembled WGS sequence"/>
</dbReference>
<organism evidence="8 9">
    <name type="scientific">Fructobacillus papyrifericola</name>
    <dbReference type="NCBI Taxonomy" id="2713172"/>
    <lineage>
        <taxon>Bacteria</taxon>
        <taxon>Bacillati</taxon>
        <taxon>Bacillota</taxon>
        <taxon>Bacilli</taxon>
        <taxon>Lactobacillales</taxon>
        <taxon>Lactobacillaceae</taxon>
        <taxon>Fructobacillus</taxon>
    </lineage>
</organism>
<accession>A0ABS5QRU5</accession>
<name>A0ABS5QRU5_9LACO</name>
<keyword evidence="1" id="KW-0134">Cell wall</keyword>
<dbReference type="InterPro" id="IPR022038">
    <property type="entry name" value="Ig-like_bact"/>
</dbReference>
<keyword evidence="9" id="KW-1185">Reference proteome</keyword>
<dbReference type="Pfam" id="PF07523">
    <property type="entry name" value="Big_3"/>
    <property type="match status" value="2"/>
</dbReference>
<gene>
    <name evidence="8" type="ORF">G6R28_01185</name>
</gene>
<reference evidence="8 9" key="1">
    <citation type="submission" date="2020-02" db="EMBL/GenBank/DDBJ databases">
        <title>Fructobacillus sp. isolated from paper mulberry of Taiwan.</title>
        <authorList>
            <person name="Lin S.-T."/>
        </authorList>
    </citation>
    <scope>NUCLEOTIDE SEQUENCE [LARGE SCALE GENOMIC DNA]</scope>
    <source>
        <strain evidence="8 9">M1-21</strain>
    </source>
</reference>
<dbReference type="PROSITE" id="PS50847">
    <property type="entry name" value="GRAM_POS_ANCHORING"/>
    <property type="match status" value="1"/>
</dbReference>
<keyword evidence="4" id="KW-0572">Peptidoglycan-anchor</keyword>
<dbReference type="RefSeq" id="WP_213792417.1">
    <property type="nucleotide sequence ID" value="NZ_JAAMFJ010000001.1"/>
</dbReference>
<sequence>MMQSNQLFKSYQAKKFWVTGLASLTLITLASSNQKVLADGSQETSVVSQLGKPAASDDLPVTVTKDNFLQYFSLGGTATYDSSTNKATLTQNENGQDGNITLKTKINANVPFWISGTINLGTNLDGITGGDGIAMAFHHGSDGQIGFQGGGISIKGLPKSSGFIFDTWTLNQGDYSKIYMSGIHSDVDQTDQNDPWRYAGQPDYLNVSEIAGKDVPFTLTYDGQGHMTMSYLGVSRTIDVDDYQDPLSLSIGGSTGIADNVQTVSINSFQFVPAQTNPATRTIHYVDQDGNEIASPTVQQAVYRRTGRLQDGKAVYTDWQLISGDPNFAAVEAPTIAGYTVQSGQQTFFAATTVSEDSGSSSYTVKYTKNANQATLNVQDSTIVSGPNASWNAADNFLKAVNSDGSTVNLSDVKVDGTVDVKTPGEYDVTYSYTDKNGKLQKQTAKVTVMASKSNLEVKDLTLWVGDSWDAKDNVVRATDEYGNSLNLKYVNVQGSVDTSKAGVYPLTYTYTDTSGNSFTKTANVTVKALTTTSTESKTVKENVHYQYEDGKTAADTYTKEVTFTRTVTKNEKTGDVSYGDWSADQTFAAVDSPSIKGYTADKVSITSQTVNGNSGDLNFTVTYMEDTPEVTTQRTTVKETINYQYEDGTKAAQPYTKNLTFTRSVSTDAVTGEKTYGAWSADQTFDAVTSPSIAGYTADQSNVAAQTVNGNSTDLNFTVIYKKNSSANNGGNTPSNNGGNTPSNNGGNTPSNNGGNTPSNNGGNTPSNNGGNTPSNNGGNTPSNNGGNTPSNNGGNTPSNNGGDGVNNTPANNNGNGGSSSNSTNTVLPSTGGNEAPATSSASTANATKNNKVLPATAKKVANNATVLAAMLALISAASYAFFTKKRREEK</sequence>
<proteinExistence type="predicted"/>
<comment type="caution">
    <text evidence="8">The sequence shown here is derived from an EMBL/GenBank/DDBJ whole genome shotgun (WGS) entry which is preliminary data.</text>
</comment>
<feature type="transmembrane region" description="Helical" evidence="6">
    <location>
        <begin position="866"/>
        <end position="884"/>
    </location>
</feature>
<dbReference type="Gene3D" id="2.60.40.10">
    <property type="entry name" value="Immunoglobulins"/>
    <property type="match status" value="2"/>
</dbReference>
<evidence type="ECO:0000256" key="2">
    <source>
        <dbReference type="ARBA" id="ARBA00022525"/>
    </source>
</evidence>
<dbReference type="Gene3D" id="2.60.120.200">
    <property type="match status" value="1"/>
</dbReference>
<evidence type="ECO:0000259" key="7">
    <source>
        <dbReference type="PROSITE" id="PS50847"/>
    </source>
</evidence>
<dbReference type="Pfam" id="PF17966">
    <property type="entry name" value="Muc_B2"/>
    <property type="match status" value="3"/>
</dbReference>
<feature type="region of interest" description="Disordered" evidence="5">
    <location>
        <begin position="727"/>
        <end position="847"/>
    </location>
</feature>
<dbReference type="InterPro" id="IPR019931">
    <property type="entry name" value="LPXTG_anchor"/>
</dbReference>
<dbReference type="SUPFAM" id="SSF49899">
    <property type="entry name" value="Concanavalin A-like lectins/glucanases"/>
    <property type="match status" value="1"/>
</dbReference>
<dbReference type="InterPro" id="IPR041495">
    <property type="entry name" value="Mub_B2"/>
</dbReference>
<evidence type="ECO:0000256" key="6">
    <source>
        <dbReference type="SAM" id="Phobius"/>
    </source>
</evidence>
<dbReference type="InterPro" id="IPR013320">
    <property type="entry name" value="ConA-like_dom_sf"/>
</dbReference>
<keyword evidence="2" id="KW-0964">Secreted</keyword>
<evidence type="ECO:0000313" key="8">
    <source>
        <dbReference type="EMBL" id="MBS9335850.1"/>
    </source>
</evidence>
<evidence type="ECO:0000256" key="1">
    <source>
        <dbReference type="ARBA" id="ARBA00022512"/>
    </source>
</evidence>
<evidence type="ECO:0000313" key="9">
    <source>
        <dbReference type="Proteomes" id="UP000735205"/>
    </source>
</evidence>
<keyword evidence="6" id="KW-1133">Transmembrane helix</keyword>
<evidence type="ECO:0000256" key="3">
    <source>
        <dbReference type="ARBA" id="ARBA00022729"/>
    </source>
</evidence>
<keyword evidence="6" id="KW-0812">Transmembrane</keyword>
<keyword evidence="6" id="KW-0472">Membrane</keyword>
<keyword evidence="3" id="KW-0732">Signal</keyword>
<dbReference type="Pfam" id="PF00746">
    <property type="entry name" value="Gram_pos_anchor"/>
    <property type="match status" value="1"/>
</dbReference>
<evidence type="ECO:0000256" key="4">
    <source>
        <dbReference type="ARBA" id="ARBA00023088"/>
    </source>
</evidence>
<evidence type="ECO:0000256" key="5">
    <source>
        <dbReference type="SAM" id="MobiDB-lite"/>
    </source>
</evidence>